<dbReference type="PANTHER" id="PTHR31009">
    <property type="entry name" value="S-ADENOSYL-L-METHIONINE:CARBOXYL METHYLTRANSFERASE FAMILY PROTEIN"/>
    <property type="match status" value="1"/>
</dbReference>
<evidence type="ECO:0000256" key="2">
    <source>
        <dbReference type="ARBA" id="ARBA00022842"/>
    </source>
</evidence>
<evidence type="ECO:0000256" key="1">
    <source>
        <dbReference type="ARBA" id="ARBA00022723"/>
    </source>
</evidence>
<name>A0A819KU45_9BILA</name>
<evidence type="ECO:0000313" key="5">
    <source>
        <dbReference type="Proteomes" id="UP000663823"/>
    </source>
</evidence>
<dbReference type="InterPro" id="IPR003165">
    <property type="entry name" value="Piwi"/>
</dbReference>
<evidence type="ECO:0000313" key="4">
    <source>
        <dbReference type="EMBL" id="CAF3952738.1"/>
    </source>
</evidence>
<dbReference type="PROSITE" id="PS50822">
    <property type="entry name" value="PIWI"/>
    <property type="match status" value="1"/>
</dbReference>
<keyword evidence="2" id="KW-0460">Magnesium</keyword>
<protein>
    <recommendedName>
        <fullName evidence="3">Piwi domain-containing protein</fullName>
    </recommendedName>
</protein>
<dbReference type="Gene3D" id="1.10.1200.270">
    <property type="entry name" value="Methyltransferase, alpha-helical capping domain"/>
    <property type="match status" value="1"/>
</dbReference>
<dbReference type="Proteomes" id="UP000663823">
    <property type="component" value="Unassembled WGS sequence"/>
</dbReference>
<feature type="domain" description="Piwi" evidence="3">
    <location>
        <begin position="324"/>
        <end position="374"/>
    </location>
</feature>
<sequence length="374" mass="43581">MSDGIKGMANCYNSNSDIQMHAVELSLPFIQQATDVLDLSPSTQPLIIADFGSSHGLNSMYAMKKIIEYIQQSKNEQCSFLIVHNDLPTNDWKIVFDLLNKDCSYYGLANGRSFYEQCLPSNSLTVGYSSTSIQWLSCKPCNISNHCISLFSSNNEYNQFKEQARIDYSNFLKHRSNELIRGGVFIMCLSCVNEQGLHGVEIAHKLLYKCAKLLLLTEEELYNYTIPLYFRSYSECIDNDLFEKFSFKLIKAKMYEVKTNIFLRFQQGELTLDEFAKDRTQFMRSWSEPSLREVLEKNEHRSRDEIEQLLDEFWNMYERKIILGVDDGQFGKIIAHEILAIRQAFSLIYSDKFDHPLLTFILVKKRHNTRFLYL</sequence>
<organism evidence="4 5">
    <name type="scientific">Rotaria sordida</name>
    <dbReference type="NCBI Taxonomy" id="392033"/>
    <lineage>
        <taxon>Eukaryota</taxon>
        <taxon>Metazoa</taxon>
        <taxon>Spiralia</taxon>
        <taxon>Gnathifera</taxon>
        <taxon>Rotifera</taxon>
        <taxon>Eurotatoria</taxon>
        <taxon>Bdelloidea</taxon>
        <taxon>Philodinida</taxon>
        <taxon>Philodinidae</taxon>
        <taxon>Rotaria</taxon>
    </lineage>
</organism>
<keyword evidence="1" id="KW-0479">Metal-binding</keyword>
<dbReference type="Pfam" id="PF03492">
    <property type="entry name" value="Methyltransf_7"/>
    <property type="match status" value="1"/>
</dbReference>
<accession>A0A819KU45</accession>
<dbReference type="InterPro" id="IPR042086">
    <property type="entry name" value="MeTrfase_capping"/>
</dbReference>
<dbReference type="Gene3D" id="3.40.50.150">
    <property type="entry name" value="Vaccinia Virus protein VP39"/>
    <property type="match status" value="1"/>
</dbReference>
<dbReference type="SUPFAM" id="SSF53335">
    <property type="entry name" value="S-adenosyl-L-methionine-dependent methyltransferases"/>
    <property type="match status" value="1"/>
</dbReference>
<dbReference type="GO" id="GO:0046872">
    <property type="term" value="F:metal ion binding"/>
    <property type="evidence" value="ECO:0007669"/>
    <property type="project" value="UniProtKB-KW"/>
</dbReference>
<reference evidence="4" key="1">
    <citation type="submission" date="2021-02" db="EMBL/GenBank/DDBJ databases">
        <authorList>
            <person name="Nowell W R."/>
        </authorList>
    </citation>
    <scope>NUCLEOTIDE SEQUENCE</scope>
</reference>
<gene>
    <name evidence="4" type="ORF">OTI717_LOCUS26473</name>
</gene>
<dbReference type="InterPro" id="IPR005299">
    <property type="entry name" value="MeTrfase_7"/>
</dbReference>
<evidence type="ECO:0000259" key="3">
    <source>
        <dbReference type="PROSITE" id="PS50822"/>
    </source>
</evidence>
<dbReference type="GO" id="GO:0008168">
    <property type="term" value="F:methyltransferase activity"/>
    <property type="evidence" value="ECO:0007669"/>
    <property type="project" value="InterPro"/>
</dbReference>
<dbReference type="InterPro" id="IPR029063">
    <property type="entry name" value="SAM-dependent_MTases_sf"/>
</dbReference>
<dbReference type="GO" id="GO:0003676">
    <property type="term" value="F:nucleic acid binding"/>
    <property type="evidence" value="ECO:0007669"/>
    <property type="project" value="InterPro"/>
</dbReference>
<proteinExistence type="predicted"/>
<comment type="caution">
    <text evidence="4">The sequence shown here is derived from an EMBL/GenBank/DDBJ whole genome shotgun (WGS) entry which is preliminary data.</text>
</comment>
<dbReference type="AlphaFoldDB" id="A0A819KU45"/>
<dbReference type="EMBL" id="CAJOAX010005565">
    <property type="protein sequence ID" value="CAF3952738.1"/>
    <property type="molecule type" value="Genomic_DNA"/>
</dbReference>